<keyword evidence="3" id="KW-1185">Reference proteome</keyword>
<dbReference type="Proteomes" id="UP001500929">
    <property type="component" value="Unassembled WGS sequence"/>
</dbReference>
<name>A0ABN3DGV3_9MICO</name>
<protein>
    <submittedName>
        <fullName evidence="2">Uncharacterized protein</fullName>
    </submittedName>
</protein>
<proteinExistence type="predicted"/>
<dbReference type="RefSeq" id="WP_259478967.1">
    <property type="nucleotide sequence ID" value="NZ_BAAAQY010000004.1"/>
</dbReference>
<gene>
    <name evidence="2" type="ORF">GCM10009851_14630</name>
</gene>
<feature type="chain" id="PRO_5045704967" evidence="1">
    <location>
        <begin position="31"/>
        <end position="141"/>
    </location>
</feature>
<sequence length="141" mass="14813">MSALDRAATCAIAALMTFFLIVLAPAAAYAVSQTITGATPDPGALVNYTTARYHARTGTISMAMATTAQCGGSTALSLRDTSNTHFTTSPTWTSPTGTKVFGLATTGSQLIPAKTFYVSARMRGACFNDRSERYFSGTLTF</sequence>
<evidence type="ECO:0000256" key="1">
    <source>
        <dbReference type="SAM" id="SignalP"/>
    </source>
</evidence>
<keyword evidence="1" id="KW-0732">Signal</keyword>
<evidence type="ECO:0000313" key="2">
    <source>
        <dbReference type="EMBL" id="GAA2230906.1"/>
    </source>
</evidence>
<feature type="signal peptide" evidence="1">
    <location>
        <begin position="1"/>
        <end position="30"/>
    </location>
</feature>
<evidence type="ECO:0000313" key="3">
    <source>
        <dbReference type="Proteomes" id="UP001500929"/>
    </source>
</evidence>
<reference evidence="2 3" key="1">
    <citation type="journal article" date="2019" name="Int. J. Syst. Evol. Microbiol.">
        <title>The Global Catalogue of Microorganisms (GCM) 10K type strain sequencing project: providing services to taxonomists for standard genome sequencing and annotation.</title>
        <authorList>
            <consortium name="The Broad Institute Genomics Platform"/>
            <consortium name="The Broad Institute Genome Sequencing Center for Infectious Disease"/>
            <person name="Wu L."/>
            <person name="Ma J."/>
        </authorList>
    </citation>
    <scope>NUCLEOTIDE SEQUENCE [LARGE SCALE GENOMIC DNA]</scope>
    <source>
        <strain evidence="2 3">JCM 16117</strain>
    </source>
</reference>
<accession>A0ABN3DGV3</accession>
<dbReference type="EMBL" id="BAAAQY010000004">
    <property type="protein sequence ID" value="GAA2230906.1"/>
    <property type="molecule type" value="Genomic_DNA"/>
</dbReference>
<organism evidence="2 3">
    <name type="scientific">Herbiconiux moechotypicola</name>
    <dbReference type="NCBI Taxonomy" id="637393"/>
    <lineage>
        <taxon>Bacteria</taxon>
        <taxon>Bacillati</taxon>
        <taxon>Actinomycetota</taxon>
        <taxon>Actinomycetes</taxon>
        <taxon>Micrococcales</taxon>
        <taxon>Microbacteriaceae</taxon>
        <taxon>Herbiconiux</taxon>
    </lineage>
</organism>
<comment type="caution">
    <text evidence="2">The sequence shown here is derived from an EMBL/GenBank/DDBJ whole genome shotgun (WGS) entry which is preliminary data.</text>
</comment>